<dbReference type="RefSeq" id="WP_005746530.1">
    <property type="nucleotide sequence ID" value="NZ_CP031225.1"/>
</dbReference>
<reference evidence="1 2" key="1">
    <citation type="journal article" date="2011" name="PLoS Pathog.">
        <title>Dynamic evolution of pathogenicity revealed by sequencing and comparative genomics of 19 Pseudomonas syringae isolates.</title>
        <authorList>
            <person name="Baltrus D.A."/>
            <person name="Nishimura M.T."/>
            <person name="Romanchuk A."/>
            <person name="Chang J.H."/>
            <person name="Mukhtar M.S."/>
            <person name="Cherkis K."/>
            <person name="Roach J."/>
            <person name="Grant S.R."/>
            <person name="Jones C.D."/>
            <person name="Dangl J.L."/>
        </authorList>
    </citation>
    <scope>NUCLEOTIDE SEQUENCE [LARGE SCALE GENOMIC DNA]</scope>
    <source>
        <strain evidence="1 2">M301315</strain>
    </source>
</reference>
<dbReference type="EMBL" id="CP031225">
    <property type="protein sequence ID" value="AXH56907.1"/>
    <property type="molecule type" value="Genomic_DNA"/>
</dbReference>
<organism evidence="1 2">
    <name type="scientific">Pseudomonas amygdali pv. lachrymans str. M301315</name>
    <dbReference type="NCBI Taxonomy" id="629260"/>
    <lineage>
        <taxon>Bacteria</taxon>
        <taxon>Pseudomonadati</taxon>
        <taxon>Pseudomonadota</taxon>
        <taxon>Gammaproteobacteria</taxon>
        <taxon>Pseudomonadales</taxon>
        <taxon>Pseudomonadaceae</taxon>
        <taxon>Pseudomonas</taxon>
        <taxon>Pseudomonas amygdali</taxon>
    </lineage>
</organism>
<name>A0AAD0PT42_PSEAV</name>
<proteinExistence type="predicted"/>
<dbReference type="Proteomes" id="UP000006426">
    <property type="component" value="Chromosome"/>
</dbReference>
<accession>A0AAD0PT42</accession>
<sequence length="131" mass="15231">MALAVKLSIHFSNRYDGLPDRDLDHIDAFWDHCEKHGLGGWKGKVKPSWIVPSHYPDREARVAHAKSNNLWHAHIGIPTWKPSKNTDASYQVSDWVLHFQYNPSENWIKLCDYGDHDPFDLPDDTRLTEEL</sequence>
<evidence type="ECO:0000313" key="1">
    <source>
        <dbReference type="EMBL" id="AXH56907.1"/>
    </source>
</evidence>
<protein>
    <submittedName>
        <fullName evidence="1">Uncharacterized protein</fullName>
    </submittedName>
</protein>
<evidence type="ECO:0000313" key="2">
    <source>
        <dbReference type="Proteomes" id="UP000006426"/>
    </source>
</evidence>
<dbReference type="AlphaFoldDB" id="A0AAD0PT42"/>
<gene>
    <name evidence="1" type="ORF">PLA107_017605</name>
</gene>